<sequence>MGVRIQNVDPFHPDHPYRNKLTQLKTPELTKADFCILCDTDTAFAQSVEPLLSTASVRAKIVDLANPPVEVWHDLLETAVLPCSSTIITSFGEHLPPTINCNGGLYTIPNDHFHALQESWPRWARWLIENLNLIPEAYQKHID</sequence>
<accession>A0ABU4RVU7</accession>
<gene>
    <name evidence="1" type="ORF">SCD92_06470</name>
</gene>
<reference evidence="1 2" key="1">
    <citation type="submission" date="2023-11" db="EMBL/GenBank/DDBJ databases">
        <title>Gilvimarinus fulvus sp. nov., isolated from the surface of Kelp.</title>
        <authorList>
            <person name="Sun Y.Y."/>
            <person name="Gong Y."/>
            <person name="Du Z.J."/>
        </authorList>
    </citation>
    <scope>NUCLEOTIDE SEQUENCE [LARGE SCALE GENOMIC DNA]</scope>
    <source>
        <strain evidence="1 2">SDUM040013</strain>
    </source>
</reference>
<name>A0ABU4RVU7_9GAMM</name>
<protein>
    <submittedName>
        <fullName evidence="1">Uncharacterized protein</fullName>
    </submittedName>
</protein>
<dbReference type="EMBL" id="JAXAFO010000008">
    <property type="protein sequence ID" value="MDX6848997.1"/>
    <property type="molecule type" value="Genomic_DNA"/>
</dbReference>
<evidence type="ECO:0000313" key="2">
    <source>
        <dbReference type="Proteomes" id="UP001273505"/>
    </source>
</evidence>
<keyword evidence="2" id="KW-1185">Reference proteome</keyword>
<dbReference type="Proteomes" id="UP001273505">
    <property type="component" value="Unassembled WGS sequence"/>
</dbReference>
<evidence type="ECO:0000313" key="1">
    <source>
        <dbReference type="EMBL" id="MDX6848997.1"/>
    </source>
</evidence>
<proteinExistence type="predicted"/>
<comment type="caution">
    <text evidence="1">The sequence shown here is derived from an EMBL/GenBank/DDBJ whole genome shotgun (WGS) entry which is preliminary data.</text>
</comment>
<organism evidence="1 2">
    <name type="scientific">Gilvimarinus gilvus</name>
    <dbReference type="NCBI Taxonomy" id="3058038"/>
    <lineage>
        <taxon>Bacteria</taxon>
        <taxon>Pseudomonadati</taxon>
        <taxon>Pseudomonadota</taxon>
        <taxon>Gammaproteobacteria</taxon>
        <taxon>Cellvibrionales</taxon>
        <taxon>Cellvibrionaceae</taxon>
        <taxon>Gilvimarinus</taxon>
    </lineage>
</organism>
<dbReference type="RefSeq" id="WP_302723489.1">
    <property type="nucleotide sequence ID" value="NZ_JAULRU010000617.1"/>
</dbReference>